<dbReference type="InterPro" id="IPR020806">
    <property type="entry name" value="PKS_PP-bd"/>
</dbReference>
<keyword evidence="2" id="KW-0596">Phosphopantetheine</keyword>
<evidence type="ECO:0000259" key="9">
    <source>
        <dbReference type="PROSITE" id="PS50075"/>
    </source>
</evidence>
<dbReference type="InterPro" id="IPR020807">
    <property type="entry name" value="PKS_DH"/>
</dbReference>
<dbReference type="InterPro" id="IPR001375">
    <property type="entry name" value="Peptidase_S9_cat"/>
</dbReference>
<evidence type="ECO:0000313" key="12">
    <source>
        <dbReference type="EMBL" id="GIJ99637.1"/>
    </source>
</evidence>
<dbReference type="InterPro" id="IPR014043">
    <property type="entry name" value="Acyl_transferase_dom"/>
</dbReference>
<dbReference type="Pfam" id="PF00550">
    <property type="entry name" value="PP-binding"/>
    <property type="match status" value="1"/>
</dbReference>
<dbReference type="InterPro" id="IPR014030">
    <property type="entry name" value="Ketoacyl_synth_N"/>
</dbReference>
<dbReference type="Gene3D" id="3.40.50.150">
    <property type="entry name" value="Vaccinia Virus protein VP39"/>
    <property type="match status" value="1"/>
</dbReference>
<dbReference type="GO" id="GO:0032259">
    <property type="term" value="P:methylation"/>
    <property type="evidence" value="ECO:0007669"/>
    <property type="project" value="UniProtKB-KW"/>
</dbReference>
<dbReference type="CDD" id="cd02440">
    <property type="entry name" value="AdoMet_MTases"/>
    <property type="match status" value="1"/>
</dbReference>
<keyword evidence="3" id="KW-0597">Phosphoprotein</keyword>
<dbReference type="Pfam" id="PF00326">
    <property type="entry name" value="Peptidase_S9"/>
    <property type="match status" value="1"/>
</dbReference>
<dbReference type="InterPro" id="IPR016039">
    <property type="entry name" value="Thiolase-like"/>
</dbReference>
<evidence type="ECO:0000256" key="2">
    <source>
        <dbReference type="ARBA" id="ARBA00022450"/>
    </source>
</evidence>
<dbReference type="SUPFAM" id="SSF53901">
    <property type="entry name" value="Thiolase-like"/>
    <property type="match status" value="1"/>
</dbReference>
<dbReference type="GO" id="GO:0004315">
    <property type="term" value="F:3-oxoacyl-[acyl-carrier-protein] synthase activity"/>
    <property type="evidence" value="ECO:0007669"/>
    <property type="project" value="InterPro"/>
</dbReference>
<feature type="region of interest" description="C-terminal hotdog fold" evidence="7">
    <location>
        <begin position="1469"/>
        <end position="1618"/>
    </location>
</feature>
<dbReference type="SUPFAM" id="SSF52151">
    <property type="entry name" value="FabD/lysophospholipase-like"/>
    <property type="match status" value="1"/>
</dbReference>
<feature type="compositionally biased region" description="Polar residues" evidence="8">
    <location>
        <begin position="1751"/>
        <end position="1780"/>
    </location>
</feature>
<comment type="pathway">
    <text evidence="1">Secondary metabolite biosynthesis; terpenoid biosynthesis.</text>
</comment>
<dbReference type="InterPro" id="IPR020841">
    <property type="entry name" value="PKS_Beta-ketoAc_synthase_dom"/>
</dbReference>
<reference evidence="12 13" key="1">
    <citation type="submission" date="2021-02" db="EMBL/GenBank/DDBJ databases">
        <title>Pan-genome distribution and transcriptional activeness of fungal secondary metabolism genes in Aspergillus section Fumigati.</title>
        <authorList>
            <person name="Takahashi H."/>
            <person name="Umemura M."/>
            <person name="Ninomiya A."/>
            <person name="Kusuya Y."/>
            <person name="Urayama S."/>
            <person name="Shimizu M."/>
            <person name="Watanabe A."/>
            <person name="Kamei K."/>
            <person name="Yaguchi T."/>
            <person name="Hagiwara D."/>
        </authorList>
    </citation>
    <scope>NUCLEOTIDE SEQUENCE [LARGE SCALE GENOMIC DNA]</scope>
    <source>
        <strain evidence="12 13">IFM 47045</strain>
    </source>
</reference>
<evidence type="ECO:0000256" key="4">
    <source>
        <dbReference type="ARBA" id="ARBA00022603"/>
    </source>
</evidence>
<dbReference type="GeneID" id="66931620"/>
<dbReference type="SMART" id="SM00825">
    <property type="entry name" value="PKS_KS"/>
    <property type="match status" value="1"/>
</dbReference>
<dbReference type="SMART" id="SM00827">
    <property type="entry name" value="PKS_AT"/>
    <property type="match status" value="1"/>
</dbReference>
<feature type="active site" description="Proton acceptor; for dehydratase activity" evidence="7">
    <location>
        <position position="1342"/>
    </location>
</feature>
<dbReference type="Pfam" id="PF00698">
    <property type="entry name" value="Acyl_transf_1"/>
    <property type="match status" value="1"/>
</dbReference>
<dbReference type="PANTHER" id="PTHR43775">
    <property type="entry name" value="FATTY ACID SYNTHASE"/>
    <property type="match status" value="1"/>
</dbReference>
<dbReference type="Gene3D" id="1.10.1200.10">
    <property type="entry name" value="ACP-like"/>
    <property type="match status" value="1"/>
</dbReference>
<dbReference type="InterPro" id="IPR042104">
    <property type="entry name" value="PKS_dehydratase_sf"/>
</dbReference>
<dbReference type="SUPFAM" id="SSF53474">
    <property type="entry name" value="alpha/beta-Hydrolases"/>
    <property type="match status" value="1"/>
</dbReference>
<accession>A0A9P3F325</accession>
<evidence type="ECO:0000313" key="13">
    <source>
        <dbReference type="Proteomes" id="UP000710440"/>
    </source>
</evidence>
<dbReference type="Pfam" id="PF08242">
    <property type="entry name" value="Methyltransf_12"/>
    <property type="match status" value="1"/>
</dbReference>
<feature type="domain" description="Carrier" evidence="9">
    <location>
        <begin position="1661"/>
        <end position="1738"/>
    </location>
</feature>
<keyword evidence="4" id="KW-0489">Methyltransferase</keyword>
<dbReference type="PROSITE" id="PS52004">
    <property type="entry name" value="KS3_2"/>
    <property type="match status" value="1"/>
</dbReference>
<dbReference type="SUPFAM" id="SSF47336">
    <property type="entry name" value="ACP-like"/>
    <property type="match status" value="1"/>
</dbReference>
<dbReference type="InterPro" id="IPR036736">
    <property type="entry name" value="ACP-like_sf"/>
</dbReference>
<dbReference type="InterPro" id="IPR016035">
    <property type="entry name" value="Acyl_Trfase/lysoPLipase"/>
</dbReference>
<dbReference type="InterPro" id="IPR050091">
    <property type="entry name" value="PKS_NRPS_Biosynth_Enz"/>
</dbReference>
<dbReference type="SMART" id="SM00823">
    <property type="entry name" value="PKS_PP"/>
    <property type="match status" value="1"/>
</dbReference>
<dbReference type="InterPro" id="IPR041068">
    <property type="entry name" value="HTH_51"/>
</dbReference>
<dbReference type="InterPro" id="IPR009081">
    <property type="entry name" value="PP-bd_ACP"/>
</dbReference>
<evidence type="ECO:0000256" key="8">
    <source>
        <dbReference type="SAM" id="MobiDB-lite"/>
    </source>
</evidence>
<dbReference type="GO" id="GO:0006633">
    <property type="term" value="P:fatty acid biosynthetic process"/>
    <property type="evidence" value="ECO:0007669"/>
    <property type="project" value="InterPro"/>
</dbReference>
<evidence type="ECO:0000256" key="7">
    <source>
        <dbReference type="PROSITE-ProRule" id="PRU01363"/>
    </source>
</evidence>
<dbReference type="PROSITE" id="PS50075">
    <property type="entry name" value="CARRIER"/>
    <property type="match status" value="1"/>
</dbReference>
<dbReference type="Pfam" id="PF16073">
    <property type="entry name" value="SAT"/>
    <property type="match status" value="1"/>
</dbReference>
<feature type="region of interest" description="Disordered" evidence="8">
    <location>
        <begin position="1744"/>
        <end position="1786"/>
    </location>
</feature>
<dbReference type="Pfam" id="PF07859">
    <property type="entry name" value="Abhydrolase_3"/>
    <property type="match status" value="1"/>
</dbReference>
<dbReference type="SUPFAM" id="SSF55048">
    <property type="entry name" value="Probable ACP-binding domain of malonyl-CoA ACP transacylase"/>
    <property type="match status" value="1"/>
</dbReference>
<feature type="region of interest" description="N-terminal hotdog fold" evidence="7">
    <location>
        <begin position="1308"/>
        <end position="1441"/>
    </location>
</feature>
<dbReference type="GO" id="GO:0044550">
    <property type="term" value="P:secondary metabolite biosynthetic process"/>
    <property type="evidence" value="ECO:0007669"/>
    <property type="project" value="UniProtKB-ARBA"/>
</dbReference>
<dbReference type="PROSITE" id="PS52019">
    <property type="entry name" value="PKS_MFAS_DH"/>
    <property type="match status" value="1"/>
</dbReference>
<dbReference type="GO" id="GO:0006508">
    <property type="term" value="P:proteolysis"/>
    <property type="evidence" value="ECO:0007669"/>
    <property type="project" value="InterPro"/>
</dbReference>
<dbReference type="PROSITE" id="PS00606">
    <property type="entry name" value="KS3_1"/>
    <property type="match status" value="1"/>
</dbReference>
<evidence type="ECO:0000259" key="11">
    <source>
        <dbReference type="PROSITE" id="PS52019"/>
    </source>
</evidence>
<dbReference type="InterPro" id="IPR049900">
    <property type="entry name" value="PKS_mFAS_DH"/>
</dbReference>
<dbReference type="InterPro" id="IPR032088">
    <property type="entry name" value="SAT"/>
</dbReference>
<dbReference type="InterPro" id="IPR018201">
    <property type="entry name" value="Ketoacyl_synth_AS"/>
</dbReference>
<dbReference type="InterPro" id="IPR016036">
    <property type="entry name" value="Malonyl_transacylase_ACP-bd"/>
</dbReference>
<dbReference type="InterPro" id="IPR013217">
    <property type="entry name" value="Methyltransf_12"/>
</dbReference>
<organism evidence="12 13">
    <name type="scientific">Aspergillus viridinutans</name>
    <dbReference type="NCBI Taxonomy" id="75553"/>
    <lineage>
        <taxon>Eukaryota</taxon>
        <taxon>Fungi</taxon>
        <taxon>Dikarya</taxon>
        <taxon>Ascomycota</taxon>
        <taxon>Pezizomycotina</taxon>
        <taxon>Eurotiomycetes</taxon>
        <taxon>Eurotiomycetidae</taxon>
        <taxon>Eurotiales</taxon>
        <taxon>Aspergillaceae</taxon>
        <taxon>Aspergillus</taxon>
        <taxon>Aspergillus subgen. Fumigati</taxon>
    </lineage>
</organism>
<dbReference type="InterPro" id="IPR029058">
    <property type="entry name" value="AB_hydrolase_fold"/>
</dbReference>
<protein>
    <submittedName>
        <fullName evidence="12">Type I iterative polyketide synthase</fullName>
    </submittedName>
</protein>
<proteinExistence type="predicted"/>
<evidence type="ECO:0000256" key="5">
    <source>
        <dbReference type="ARBA" id="ARBA00022679"/>
    </source>
</evidence>
<evidence type="ECO:0000259" key="10">
    <source>
        <dbReference type="PROSITE" id="PS52004"/>
    </source>
</evidence>
<name>A0A9P3F325_ASPVI</name>
<dbReference type="SMART" id="SM00826">
    <property type="entry name" value="PKS_DH"/>
    <property type="match status" value="1"/>
</dbReference>
<dbReference type="GO" id="GO:0008236">
    <property type="term" value="F:serine-type peptidase activity"/>
    <property type="evidence" value="ECO:0007669"/>
    <property type="project" value="InterPro"/>
</dbReference>
<dbReference type="InterPro" id="IPR029063">
    <property type="entry name" value="SAM-dependent_MTases_sf"/>
</dbReference>
<dbReference type="GO" id="GO:0004312">
    <property type="term" value="F:fatty acid synthase activity"/>
    <property type="evidence" value="ECO:0007669"/>
    <property type="project" value="TreeGrafter"/>
</dbReference>
<keyword evidence="6" id="KW-0511">Multifunctional enzyme</keyword>
<dbReference type="Pfam" id="PF14765">
    <property type="entry name" value="PS-DH"/>
    <property type="match status" value="1"/>
</dbReference>
<dbReference type="Proteomes" id="UP000710440">
    <property type="component" value="Unassembled WGS sequence"/>
</dbReference>
<evidence type="ECO:0000256" key="1">
    <source>
        <dbReference type="ARBA" id="ARBA00004721"/>
    </source>
</evidence>
<dbReference type="InterPro" id="IPR049551">
    <property type="entry name" value="PKS_DH_C"/>
</dbReference>
<gene>
    <name evidence="12" type="ORF">Aspvir_003638</name>
</gene>
<dbReference type="CDD" id="cd00833">
    <property type="entry name" value="PKS"/>
    <property type="match status" value="1"/>
</dbReference>
<feature type="domain" description="PKS/mFAS DH" evidence="11">
    <location>
        <begin position="1308"/>
        <end position="1618"/>
    </location>
</feature>
<dbReference type="Gene3D" id="3.40.366.10">
    <property type="entry name" value="Malonyl-Coenzyme A Acyl Carrier Protein, domain 2"/>
    <property type="match status" value="3"/>
</dbReference>
<dbReference type="Gene3D" id="3.40.47.10">
    <property type="match status" value="1"/>
</dbReference>
<feature type="domain" description="Ketosynthase family 3 (KS3)" evidence="10">
    <location>
        <begin position="407"/>
        <end position="823"/>
    </location>
</feature>
<dbReference type="RefSeq" id="XP_043122824.1">
    <property type="nucleotide sequence ID" value="XM_043266889.1"/>
</dbReference>
<dbReference type="Gene3D" id="3.40.50.1820">
    <property type="entry name" value="alpha/beta hydrolase"/>
    <property type="match status" value="1"/>
</dbReference>
<dbReference type="Pfam" id="PF00109">
    <property type="entry name" value="ketoacyl-synt"/>
    <property type="match status" value="1"/>
</dbReference>
<evidence type="ECO:0000256" key="3">
    <source>
        <dbReference type="ARBA" id="ARBA00022553"/>
    </source>
</evidence>
<dbReference type="InterPro" id="IPR001227">
    <property type="entry name" value="Ac_transferase_dom_sf"/>
</dbReference>
<dbReference type="GO" id="GO:0008168">
    <property type="term" value="F:methyltransferase activity"/>
    <property type="evidence" value="ECO:0007669"/>
    <property type="project" value="UniProtKB-KW"/>
</dbReference>
<feature type="active site" description="Proton donor; for dehydratase activity" evidence="7">
    <location>
        <position position="1529"/>
    </location>
</feature>
<dbReference type="Gene3D" id="3.10.129.110">
    <property type="entry name" value="Polyketide synthase dehydratase"/>
    <property type="match status" value="1"/>
</dbReference>
<dbReference type="InterPro" id="IPR014031">
    <property type="entry name" value="Ketoacyl_synth_C"/>
</dbReference>
<dbReference type="Pfam" id="PF02801">
    <property type="entry name" value="Ketoacyl-synt_C"/>
    <property type="match status" value="1"/>
</dbReference>
<evidence type="ECO:0000256" key="6">
    <source>
        <dbReference type="ARBA" id="ARBA00023268"/>
    </source>
</evidence>
<dbReference type="GO" id="GO:0031177">
    <property type="term" value="F:phosphopantetheine binding"/>
    <property type="evidence" value="ECO:0007669"/>
    <property type="project" value="InterPro"/>
</dbReference>
<dbReference type="SUPFAM" id="SSF53335">
    <property type="entry name" value="S-adenosyl-L-methionine-dependent methyltransferases"/>
    <property type="match status" value="1"/>
</dbReference>
<sequence>MLSLAADSLPSLLVFGPQTEFPSDQVLQTLRQELISSPQLSALKAAVDELPQFWQGLIDFDPSLRQVPGGKYLADLKQWVRDGGPFPNHQSNAPNHYGLTVTVLLQIIQYSRYLGQLGKDAHRKVLNSVKVGGIQGFCVGFLSAVAVASSRSEADIGPSAATALRLAVCVGAYVDLDGLYSSAATEYVAVAIRWREEDAEKAAKFIRSIPNAYISSINDEASVTVTIRADDREGLIDKARENNLRTKDVHVYGRFHTHDHSHAADKLTKLAASSKGLQFPDAEELQVPVRNTADGDIISGGSLTRLALENTLVNVADWYATLRASIQQLPKSTQTIAFAGFGSSIPASIAQNSDLRILALGNLEESKPKGEKVLDDGHVNGHVNGHINGIKRVKDIHNSYDLSQYPAHSIAVVGMAGRFPGADSVDELWDLIMEGKTTVEPAPVERLGLPQTGDYENTKWWGNFLKDREAFDHKFFKKSSREALAWDPQQRILLEVIYEALESAGYFGACNTSEPLDYGCYIGAVMNNYYDNLSCHPATAYATVGTSRCYLSGCMSHYFGWTGPSLTIDTACSSSLVAINTACRAIWSGECSRAVAGGTNVISSPFDYQNLAAAGFLSPSGQCKPFDADADGYCRGEGVAVVVLKPLSDAIKDNDNIHGVIVGSAANQNHNVGNITAPYSGSQIELYQKVMKLGGVQPEAVSYVEAHGTGTGVGDPIEVRSIRDAFGGPQRDSVLHFGSIKGNIGHTEATAGVAGLIKVLLMMRHRKITAQASHESLNPKLPAFDQHKMAIPRGIMPWQAPFLLACVNSYGAAGSNSAVMLRQGPSLNSQPAPVQLSKYPLFISAGSLNSLSQYSKKLLSWLKDNKPEARSNFLASLTFNLADRGNHSLPHVLATTVSSVRDLEAKLEATAAGSGEIISQSQECKPVVLVFGGQESNFIGLSEDVYRSSKAFREHLDAVNDLLISAGLESFYPSIFESKPVENLVTLHSALFAVQYASAKTWIDSGLKVSAVVGHSFGQLTALCVSGVLTLPDALKLVAGRAALMQKYWGPEPGSMLFLQANRTTVEEILRAVKSERKGLYAEIACYNGPESHVVVGSSEAIDFLQQHVANTPRLRDSVRNKRLNVTHGFHSQFTEPMLSHLDSIAVQLDWRRPEIHLETTDELETNAEPDFQLVSEHTRRPVFFQRAIERLTAKFSQCTWIEAGRGSSVMQLAKISVPDSKGHTFYSPQLTSANAQDSLTDITANLWKSGYATQFWPFHRTQKLDYEYLSLPPIQFEKTRHWLGFTSRNPTVDHAALEPATDANETHELLTFLNFKDASKNEAVFQIDPQADRFQQMLGGHVMAGQCLAPASLYFELAARAALFLENDTQATTYVPTVDDLLMKSPIGQSTTKRIRLVLKKLADSRPSWSFSITTQDMEVQKAEPFEHSTGRVCLKKRDDVQAAREFERFETLTGHRRFEEVMNHPDAEKMQGNHIYRAFNTVVFYGEAFRGIKQVACVRMEAAGKVRITPAREDAPDQRLCDTPMTDSFMQFAGFLVNYFNNPSMEDVLVCMKIEHIEIGGGFDPDAGEWLVYSTMSEGGETDASSDAYVFDARTKKMVMAAFGFRFSKMSQALLARMLKSVNKSAANSKVQPAREEKLVEAAPAASYIEQPAAATPARQSASKRRELLQILSNVTDVPIEELTDDSSLADHGVDSLMATEVLNDIRSALGLTIDLSSFLFFPNIRELVTYVDDKLGVSGGDEDGHLTDTPSSSNTDSVGNDTPTKSGTATPESMSSIEESKTADLRPTITSALDAFKETRFNYDRLAETTQAVGFWEKAYPHQARLVLAYVVEAFADLGCYLRKLRAGDAVPQIHALKKHTKLVRQLYRMLEDGELVISSKDNNGFIRTDVPVDSTSAESIYHEIIDLYPQHASVNKLVRTVGSEMAACLRGDKEGLQVVFGDRETKKTLEEMYEFSPLLRTPTLVLGDFLTKAFTKYATGGGKFRILEIGAGTGGTTRYIINHLKSQGIDFEYVFTDLGASLVNAAARQFKGTEGLSFDVLDVEKPPKPEYEGAFHCIIATNCIHATRNLEVSLRHARQMLRDDGALALIEITKNMFWLDIVVGLLEGWWLFEDGREHALVNEKHWERRMKAAGFKEVSWSDGSTPESKTVRVVAAFPTGSPTAPERRVKAAMETVVYKRIGDLEVHADIYYPVESEVLPERKMPVALMIHGGSHMLFSRKDIRPAQTQLLLRKGFLPVSLDYRLCPEVPLAEGPMVDVCDALDWARNQLPSLRLRRSGLQIDGEQVVVIGWSSGGQLAMSLGWTAPQRGLPPPAAVIAFYAPTNYEDEWWQNPIQPIGAEYQGQQYDVLDGVREAPITNYEMVTAWEEPIKDPRSMDDDRCRIVLHINWKAQTLPVILNGLPSRKKAAAEHPDVEDWNALPQPSLDTIRAASPHAHIRQGTYTVPTFFVHGTADDLIPWQQSEGTYQAMVKRGLQAELVLLEGAPHICDLSSDPESDGWKATLKAYDFIASYVS</sequence>
<dbReference type="Gene3D" id="3.30.70.3290">
    <property type="match status" value="1"/>
</dbReference>
<dbReference type="InterPro" id="IPR013094">
    <property type="entry name" value="AB_hydrolase_3"/>
</dbReference>
<dbReference type="PANTHER" id="PTHR43775:SF21">
    <property type="entry name" value="NON-REDUCING POLYKETIDE SYNTHASE AUSA-RELATED"/>
    <property type="match status" value="1"/>
</dbReference>
<keyword evidence="5" id="KW-0808">Transferase</keyword>
<keyword evidence="13" id="KW-1185">Reference proteome</keyword>
<dbReference type="OrthoDB" id="429813at2759"/>
<dbReference type="EMBL" id="BOPL01000002">
    <property type="protein sequence ID" value="GIJ99637.1"/>
    <property type="molecule type" value="Genomic_DNA"/>
</dbReference>
<comment type="caution">
    <text evidence="12">The sequence shown here is derived from an EMBL/GenBank/DDBJ whole genome shotgun (WGS) entry which is preliminary data.</text>
</comment>
<dbReference type="Pfam" id="PF18558">
    <property type="entry name" value="HTH_51"/>
    <property type="match status" value="1"/>
</dbReference>